<protein>
    <submittedName>
        <fullName evidence="1">Uncharacterized protein</fullName>
    </submittedName>
</protein>
<dbReference type="EMBL" id="HBNR01070923">
    <property type="protein sequence ID" value="CAE4645722.1"/>
    <property type="molecule type" value="Transcribed_RNA"/>
</dbReference>
<sequence length="727" mass="77751">MSLDPLLQKVAASLGRLALDGSGCVSEVRLCDVFCRLGIEKEAAHDAIRLSGSRDSHGCVDVSRFVAWLVGPGGGAVKDSSGTALEGDEPDDSLCHPHRGVSVHHLATSLRCQMREAGLSPDASIYDIEPVIIRPKGARQICPRTRKLGAAYVDSIRGKDHAGPAGFMLSYTWGYQVEDIISTLTAYCESRGLSFKAAYCWMCCFCINQHRVQEARQSGEAVPFAAFRAEFGERVRGIGHVVAMMAPWRAPSYIQRVWCVYEVFTAFEEGCRTTICMPPGEASSLADALVDWTGVSAVWQTLAGVRIEHAQASVEEDRRRILQLVAEGAGCTRLNRRVARLLQGWILAEAMSVCQGLHGRKSGGWLGLEELGRGAAVSANVASLCLQLGQIPDCRRALDLGMQFASEAPHVDDFELRLILGRCHGTAGDHREALLTFTALEEAVCKSGDGSPVRRLLLARARRNKGQAHANLCEDAAAHDCFASALETLGADPKTAPDGAGGSIARGESLSRGTHELLSSSLHRSIGAVHLNAGRTKDACLCFSRSCEILAAAELQFTQQCAWAERCMGEALLRLGRGEEALVHCQRAQNVTMAGSLGAAWVHRSTGRILTSLGQWTAAAKELGQAWHIMEANGAESSIEAQGALRDLYALGLAWLAAGRAAGSAPSLGMVIGSVTSLLRSAATSESDSGSARPSPQALDGITSGIRKFQESGELDQPYRIPFGYSD</sequence>
<organism evidence="1">
    <name type="scientific">Alexandrium monilatum</name>
    <dbReference type="NCBI Taxonomy" id="311494"/>
    <lineage>
        <taxon>Eukaryota</taxon>
        <taxon>Sar</taxon>
        <taxon>Alveolata</taxon>
        <taxon>Dinophyceae</taxon>
        <taxon>Gonyaulacales</taxon>
        <taxon>Pyrocystaceae</taxon>
        <taxon>Alexandrium</taxon>
    </lineage>
</organism>
<dbReference type="Gene3D" id="1.25.40.10">
    <property type="entry name" value="Tetratricopeptide repeat domain"/>
    <property type="match status" value="1"/>
</dbReference>
<proteinExistence type="predicted"/>
<accession>A0A7S4SJ52</accession>
<dbReference type="InterPro" id="IPR011990">
    <property type="entry name" value="TPR-like_helical_dom_sf"/>
</dbReference>
<name>A0A7S4SJ52_9DINO</name>
<gene>
    <name evidence="1" type="ORF">AMON00008_LOCUS50252</name>
</gene>
<dbReference type="SUPFAM" id="SSF48452">
    <property type="entry name" value="TPR-like"/>
    <property type="match status" value="2"/>
</dbReference>
<reference evidence="1" key="1">
    <citation type="submission" date="2021-01" db="EMBL/GenBank/DDBJ databases">
        <authorList>
            <person name="Corre E."/>
            <person name="Pelletier E."/>
            <person name="Niang G."/>
            <person name="Scheremetjew M."/>
            <person name="Finn R."/>
            <person name="Kale V."/>
            <person name="Holt S."/>
            <person name="Cochrane G."/>
            <person name="Meng A."/>
            <person name="Brown T."/>
            <person name="Cohen L."/>
        </authorList>
    </citation>
    <scope>NUCLEOTIDE SEQUENCE</scope>
    <source>
        <strain evidence="1">CCMP3105</strain>
    </source>
</reference>
<dbReference type="AlphaFoldDB" id="A0A7S4SJ52"/>
<evidence type="ECO:0000313" key="1">
    <source>
        <dbReference type="EMBL" id="CAE4645722.1"/>
    </source>
</evidence>